<dbReference type="FunFam" id="3.40.50.300:FF:000042">
    <property type="entry name" value="Maltose/maltodextrin ABC transporter, ATP-binding protein"/>
    <property type="match status" value="1"/>
</dbReference>
<dbReference type="SUPFAM" id="SSF50331">
    <property type="entry name" value="MOP-like"/>
    <property type="match status" value="1"/>
</dbReference>
<keyword evidence="9" id="KW-1185">Reference proteome</keyword>
<evidence type="ECO:0000256" key="2">
    <source>
        <dbReference type="ARBA" id="ARBA00022475"/>
    </source>
</evidence>
<dbReference type="InterPro" id="IPR003439">
    <property type="entry name" value="ABC_transporter-like_ATP-bd"/>
</dbReference>
<dbReference type="PANTHER" id="PTHR43875:SF15">
    <property type="entry name" value="TREHALOSE IMPORT ATP-BINDING PROTEIN SUGC"/>
    <property type="match status" value="1"/>
</dbReference>
<accession>A0A0K6IMG9</accession>
<name>A0A0K6IMG9_9GAMM</name>
<dbReference type="PANTHER" id="PTHR43875">
    <property type="entry name" value="MALTODEXTRIN IMPORT ATP-BINDING PROTEIN MSMX"/>
    <property type="match status" value="1"/>
</dbReference>
<dbReference type="SUPFAM" id="SSF52540">
    <property type="entry name" value="P-loop containing nucleoside triphosphate hydrolases"/>
    <property type="match status" value="1"/>
</dbReference>
<dbReference type="RefSeq" id="WP_055463227.1">
    <property type="nucleotide sequence ID" value="NZ_CYHG01000006.1"/>
</dbReference>
<dbReference type="GO" id="GO:0015408">
    <property type="term" value="F:ABC-type ferric iron transporter activity"/>
    <property type="evidence" value="ECO:0007669"/>
    <property type="project" value="InterPro"/>
</dbReference>
<protein>
    <submittedName>
        <fullName evidence="8">Carbohydrate ABC transporter ATP-binding protein, CUT1 family (TC 3.A.1.1.-)</fullName>
    </submittedName>
</protein>
<dbReference type="GO" id="GO:0016887">
    <property type="term" value="F:ATP hydrolysis activity"/>
    <property type="evidence" value="ECO:0007669"/>
    <property type="project" value="InterPro"/>
</dbReference>
<dbReference type="InterPro" id="IPR008995">
    <property type="entry name" value="Mo/tungstate-bd_C_term_dom"/>
</dbReference>
<evidence type="ECO:0000313" key="9">
    <source>
        <dbReference type="Proteomes" id="UP000182769"/>
    </source>
</evidence>
<dbReference type="STRING" id="1137284.GCA_001418205_02150"/>
<gene>
    <name evidence="8" type="ORF">Ga0061065_106105</name>
</gene>
<sequence length="362" mass="40678">MSLTLSNVSRVVDGETWIDDVNLSLEPGSFNVLLGRTLSGKTTLMRLMAGLDRPTSGKIMMNNVDVTGVPVRERNISMVYQQFINYPNMTVYENIASPLRLAKMSAQEIDRRVRETAEMLRIDPYLDRLPLQLSGGQQQRTAMARALVKDSQIILFDEPLVNLDYKLREELRQELRALFKARNCIAVYATTEPNEALALAGNTAVLHEGKLLQFGETAEVYHRPKDIITAEMFSEPPINVVPGRVSDTEVTFDDSVHFQLNSDLRPLEPGNYRFGVRASHIGLVPHSDDDLELPVRVDLAEISGSETFLHVHNPHFDLVLHLSGVHEYHVDQQIKVYFPTHKLYAFNEAGRLVHAPAGLGGR</sequence>
<reference evidence="9" key="1">
    <citation type="submission" date="2015-08" db="EMBL/GenBank/DDBJ databases">
        <authorList>
            <person name="Varghese N."/>
        </authorList>
    </citation>
    <scope>NUCLEOTIDE SEQUENCE [LARGE SCALE GENOMIC DNA]</scope>
    <source>
        <strain evidence="9">JCM 18476</strain>
    </source>
</reference>
<dbReference type="CDD" id="cd03259">
    <property type="entry name" value="ABC_Carb_Solutes_like"/>
    <property type="match status" value="1"/>
</dbReference>
<dbReference type="InterPro" id="IPR027417">
    <property type="entry name" value="P-loop_NTPase"/>
</dbReference>
<dbReference type="InterPro" id="IPR012340">
    <property type="entry name" value="NA-bd_OB-fold"/>
</dbReference>
<dbReference type="SMART" id="SM00382">
    <property type="entry name" value="AAA"/>
    <property type="match status" value="1"/>
</dbReference>
<dbReference type="GO" id="GO:0005524">
    <property type="term" value="F:ATP binding"/>
    <property type="evidence" value="ECO:0007669"/>
    <property type="project" value="UniProtKB-KW"/>
</dbReference>
<evidence type="ECO:0000256" key="6">
    <source>
        <dbReference type="ARBA" id="ARBA00023136"/>
    </source>
</evidence>
<dbReference type="Proteomes" id="UP000182769">
    <property type="component" value="Unassembled WGS sequence"/>
</dbReference>
<dbReference type="OrthoDB" id="9802264at2"/>
<dbReference type="GO" id="GO:0055052">
    <property type="term" value="C:ATP-binding cassette (ABC) transporter complex, substrate-binding subunit-containing"/>
    <property type="evidence" value="ECO:0007669"/>
    <property type="project" value="TreeGrafter"/>
</dbReference>
<keyword evidence="6" id="KW-0472">Membrane</keyword>
<keyword evidence="3" id="KW-0547">Nucleotide-binding</keyword>
<feature type="domain" description="ABC transporter" evidence="7">
    <location>
        <begin position="3"/>
        <end position="233"/>
    </location>
</feature>
<dbReference type="InterPro" id="IPR015853">
    <property type="entry name" value="ABC_transpr_FbpC"/>
</dbReference>
<dbReference type="Gene3D" id="3.40.50.300">
    <property type="entry name" value="P-loop containing nucleotide triphosphate hydrolases"/>
    <property type="match status" value="1"/>
</dbReference>
<evidence type="ECO:0000256" key="4">
    <source>
        <dbReference type="ARBA" id="ARBA00022840"/>
    </source>
</evidence>
<dbReference type="Gene3D" id="2.40.50.140">
    <property type="entry name" value="Nucleic acid-binding proteins"/>
    <property type="match status" value="1"/>
</dbReference>
<dbReference type="Pfam" id="PF00005">
    <property type="entry name" value="ABC_tran"/>
    <property type="match status" value="1"/>
</dbReference>
<keyword evidence="4 8" id="KW-0067">ATP-binding</keyword>
<organism evidence="8 9">
    <name type="scientific">Marinomonas fungiae</name>
    <dbReference type="NCBI Taxonomy" id="1137284"/>
    <lineage>
        <taxon>Bacteria</taxon>
        <taxon>Pseudomonadati</taxon>
        <taxon>Pseudomonadota</taxon>
        <taxon>Gammaproteobacteria</taxon>
        <taxon>Oceanospirillales</taxon>
        <taxon>Oceanospirillaceae</taxon>
        <taxon>Marinomonas</taxon>
    </lineage>
</organism>
<evidence type="ECO:0000256" key="1">
    <source>
        <dbReference type="ARBA" id="ARBA00022448"/>
    </source>
</evidence>
<keyword evidence="5" id="KW-1278">Translocase</keyword>
<evidence type="ECO:0000256" key="3">
    <source>
        <dbReference type="ARBA" id="ARBA00022741"/>
    </source>
</evidence>
<evidence type="ECO:0000256" key="5">
    <source>
        <dbReference type="ARBA" id="ARBA00022967"/>
    </source>
</evidence>
<evidence type="ECO:0000313" key="8">
    <source>
        <dbReference type="EMBL" id="CUB04286.1"/>
    </source>
</evidence>
<dbReference type="Gene3D" id="2.40.50.100">
    <property type="match status" value="1"/>
</dbReference>
<dbReference type="EMBL" id="CYHG01000006">
    <property type="protein sequence ID" value="CUB04286.1"/>
    <property type="molecule type" value="Genomic_DNA"/>
</dbReference>
<dbReference type="PROSITE" id="PS50893">
    <property type="entry name" value="ABC_TRANSPORTER_2"/>
    <property type="match status" value="1"/>
</dbReference>
<dbReference type="InterPro" id="IPR047641">
    <property type="entry name" value="ABC_transpr_MalK/UgpC-like"/>
</dbReference>
<evidence type="ECO:0000259" key="7">
    <source>
        <dbReference type="PROSITE" id="PS50893"/>
    </source>
</evidence>
<dbReference type="InterPro" id="IPR003593">
    <property type="entry name" value="AAA+_ATPase"/>
</dbReference>
<proteinExistence type="predicted"/>
<keyword evidence="1" id="KW-0813">Transport</keyword>
<dbReference type="AlphaFoldDB" id="A0A0K6IMG9"/>
<keyword evidence="2" id="KW-1003">Cell membrane</keyword>